<gene>
    <name evidence="4" type="ORF">KDW95_02560</name>
</gene>
<evidence type="ECO:0000313" key="5">
    <source>
        <dbReference type="Proteomes" id="UP001058461"/>
    </source>
</evidence>
<feature type="domain" description="Peptidase M20 dimerisation" evidence="3">
    <location>
        <begin position="210"/>
        <end position="308"/>
    </location>
</feature>
<protein>
    <submittedName>
        <fullName evidence="4">Zn-dependent hydrolase</fullName>
    </submittedName>
</protein>
<dbReference type="Pfam" id="PF07687">
    <property type="entry name" value="M20_dimer"/>
    <property type="match status" value="1"/>
</dbReference>
<dbReference type="InterPro" id="IPR002933">
    <property type="entry name" value="Peptidase_M20"/>
</dbReference>
<dbReference type="NCBIfam" id="NF006769">
    <property type="entry name" value="PRK09290.1-3"/>
    <property type="match status" value="1"/>
</dbReference>
<keyword evidence="2 4" id="KW-0378">Hydrolase</keyword>
<dbReference type="Pfam" id="PF01546">
    <property type="entry name" value="Peptidase_M20"/>
    <property type="match status" value="1"/>
</dbReference>
<dbReference type="InterPro" id="IPR036264">
    <property type="entry name" value="Bact_exopeptidase_dim_dom"/>
</dbReference>
<organism evidence="4 5">
    <name type="scientific">Marinobacterium rhizophilum</name>
    <dbReference type="NCBI Taxonomy" id="420402"/>
    <lineage>
        <taxon>Bacteria</taxon>
        <taxon>Pseudomonadati</taxon>
        <taxon>Pseudomonadota</taxon>
        <taxon>Gammaproteobacteria</taxon>
        <taxon>Oceanospirillales</taxon>
        <taxon>Oceanospirillaceae</taxon>
        <taxon>Marinobacterium</taxon>
    </lineage>
</organism>
<keyword evidence="5" id="KW-1185">Reference proteome</keyword>
<proteinExistence type="inferred from homology"/>
<dbReference type="PANTHER" id="PTHR32494">
    <property type="entry name" value="ALLANTOATE DEIMINASE-RELATED"/>
    <property type="match status" value="1"/>
</dbReference>
<dbReference type="EMBL" id="CP073347">
    <property type="protein sequence ID" value="UTW12586.1"/>
    <property type="molecule type" value="Genomic_DNA"/>
</dbReference>
<dbReference type="RefSeq" id="WP_255854684.1">
    <property type="nucleotide sequence ID" value="NZ_CP073347.1"/>
</dbReference>
<evidence type="ECO:0000259" key="3">
    <source>
        <dbReference type="Pfam" id="PF07687"/>
    </source>
</evidence>
<dbReference type="NCBIfam" id="NF006771">
    <property type="entry name" value="PRK09290.1-5"/>
    <property type="match status" value="1"/>
</dbReference>
<dbReference type="NCBIfam" id="TIGR01879">
    <property type="entry name" value="hydantase"/>
    <property type="match status" value="1"/>
</dbReference>
<dbReference type="Gene3D" id="3.30.70.360">
    <property type="match status" value="1"/>
</dbReference>
<dbReference type="GO" id="GO:0016787">
    <property type="term" value="F:hydrolase activity"/>
    <property type="evidence" value="ECO:0007669"/>
    <property type="project" value="UniProtKB-KW"/>
</dbReference>
<evidence type="ECO:0000313" key="4">
    <source>
        <dbReference type="EMBL" id="UTW12586.1"/>
    </source>
</evidence>
<comment type="similarity">
    <text evidence="1">Belongs to the peptidase M20 family.</text>
</comment>
<sequence>MSEPTINTQRLWNSLMEMGEIGATDAGGCCRLALTELDRQGRDLFVRWCTDAGCEIRIDRIGNIYARRPGTDPDALPISTGSHLDTQPTGGKFDGIYGCLAGLEVIRSLNDHGINTRRPVEVVIWTNEEGSRFAPAMVASGVYSGKFSLDYALNQTDAQGIRLGDALKAIGYDGALEVGAEKFAKFFELHIEQGPVLERESEDLGVVTGVLGMRWYDVNVKGVSAHAGPTPMSYRRDALGATAKMISALIDMAAAREAEDGRCTIGELCIPKGSRNVIPGDLNFTLDLRNASLDGLQAMEQDARGLLDRIATQAGVEVTLECIWDSPPTVFDADCVAAVERAVASSGCSYRRMTSGAGHDAVNISTVAPTSMIFVPSVGGISHNESEYSTPDQIGRGARILYEVMKSEAQSA</sequence>
<name>A0ABY5HJL8_9GAMM</name>
<dbReference type="PIRSF" id="PIRSF001235">
    <property type="entry name" value="Amidase_carbamoylase"/>
    <property type="match status" value="1"/>
</dbReference>
<reference evidence="4" key="1">
    <citation type="submission" date="2021-04" db="EMBL/GenBank/DDBJ databases">
        <title>Oceanospirillales bacteria with DddD are important DMSP degraders in coastal seawater.</title>
        <authorList>
            <person name="Liu J."/>
        </authorList>
    </citation>
    <scope>NUCLEOTIDE SEQUENCE</scope>
    <source>
        <strain evidence="4">D13-1</strain>
    </source>
</reference>
<evidence type="ECO:0000256" key="2">
    <source>
        <dbReference type="ARBA" id="ARBA00022801"/>
    </source>
</evidence>
<dbReference type="Proteomes" id="UP001058461">
    <property type="component" value="Chromosome"/>
</dbReference>
<accession>A0ABY5HJL8</accession>
<dbReference type="PANTHER" id="PTHR32494:SF5">
    <property type="entry name" value="ALLANTOATE AMIDOHYDROLASE"/>
    <property type="match status" value="1"/>
</dbReference>
<dbReference type="Gene3D" id="3.40.630.10">
    <property type="entry name" value="Zn peptidases"/>
    <property type="match status" value="1"/>
</dbReference>
<dbReference type="InterPro" id="IPR010158">
    <property type="entry name" value="Amidase_Cbmase"/>
</dbReference>
<evidence type="ECO:0000256" key="1">
    <source>
        <dbReference type="ARBA" id="ARBA00006153"/>
    </source>
</evidence>
<dbReference type="SUPFAM" id="SSF55031">
    <property type="entry name" value="Bacterial exopeptidase dimerisation domain"/>
    <property type="match status" value="1"/>
</dbReference>
<dbReference type="CDD" id="cd03884">
    <property type="entry name" value="M20_bAS"/>
    <property type="match status" value="1"/>
</dbReference>
<dbReference type="InterPro" id="IPR011650">
    <property type="entry name" value="Peptidase_M20_dimer"/>
</dbReference>
<dbReference type="SUPFAM" id="SSF53187">
    <property type="entry name" value="Zn-dependent exopeptidases"/>
    <property type="match status" value="1"/>
</dbReference>
<dbReference type="NCBIfam" id="NF009527">
    <property type="entry name" value="PRK12891.1"/>
    <property type="match status" value="1"/>
</dbReference>